<dbReference type="AlphaFoldDB" id="A0A8J3E980"/>
<dbReference type="PANTHER" id="PTHR46997">
    <property type="entry name" value="LOW AFFINITY TRYPTOPHAN PERMEASE-RELATED"/>
    <property type="match status" value="1"/>
</dbReference>
<dbReference type="Proteomes" id="UP000636949">
    <property type="component" value="Unassembled WGS sequence"/>
</dbReference>
<feature type="transmembrane region" description="Helical" evidence="9">
    <location>
        <begin position="378"/>
        <end position="405"/>
    </location>
</feature>
<comment type="subcellular location">
    <subcellularLocation>
        <location evidence="1">Cell inner membrane</location>
        <topology evidence="1">Multi-pass membrane protein</topology>
    </subcellularLocation>
</comment>
<dbReference type="InterPro" id="IPR018227">
    <property type="entry name" value="Amino_acid_transport_2"/>
</dbReference>
<accession>A0A8J3E980</accession>
<feature type="transmembrane region" description="Helical" evidence="9">
    <location>
        <begin position="94"/>
        <end position="116"/>
    </location>
</feature>
<feature type="transmembrane region" description="Helical" evidence="9">
    <location>
        <begin position="189"/>
        <end position="211"/>
    </location>
</feature>
<keyword evidence="7 9" id="KW-1133">Transmembrane helix</keyword>
<dbReference type="Gene3D" id="1.20.1740.10">
    <property type="entry name" value="Amino acid/polyamine transporter I"/>
    <property type="match status" value="1"/>
</dbReference>
<keyword evidence="5 9" id="KW-0812">Transmembrane</keyword>
<evidence type="ECO:0000313" key="11">
    <source>
        <dbReference type="Proteomes" id="UP000636949"/>
    </source>
</evidence>
<keyword evidence="8 9" id="KW-0472">Membrane</keyword>
<keyword evidence="3" id="KW-1003">Cell membrane</keyword>
<reference evidence="10" key="1">
    <citation type="journal article" date="2014" name="Int. J. Syst. Evol. Microbiol.">
        <title>Complete genome sequence of Corynebacterium casei LMG S-19264T (=DSM 44701T), isolated from a smear-ripened cheese.</title>
        <authorList>
            <consortium name="US DOE Joint Genome Institute (JGI-PGF)"/>
            <person name="Walter F."/>
            <person name="Albersmeier A."/>
            <person name="Kalinowski J."/>
            <person name="Ruckert C."/>
        </authorList>
    </citation>
    <scope>NUCLEOTIDE SEQUENCE</scope>
    <source>
        <strain evidence="10">CGMCC 1.15758</strain>
    </source>
</reference>
<feature type="transmembrane region" description="Helical" evidence="9">
    <location>
        <begin position="342"/>
        <end position="366"/>
    </location>
</feature>
<organism evidence="10 11">
    <name type="scientific">Cysteiniphilum litorale</name>
    <dbReference type="NCBI Taxonomy" id="2056700"/>
    <lineage>
        <taxon>Bacteria</taxon>
        <taxon>Pseudomonadati</taxon>
        <taxon>Pseudomonadota</taxon>
        <taxon>Gammaproteobacteria</taxon>
        <taxon>Thiotrichales</taxon>
        <taxon>Fastidiosibacteraceae</taxon>
        <taxon>Cysteiniphilum</taxon>
    </lineage>
</organism>
<evidence type="ECO:0000256" key="1">
    <source>
        <dbReference type="ARBA" id="ARBA00004429"/>
    </source>
</evidence>
<evidence type="ECO:0000256" key="7">
    <source>
        <dbReference type="ARBA" id="ARBA00022989"/>
    </source>
</evidence>
<evidence type="ECO:0000256" key="3">
    <source>
        <dbReference type="ARBA" id="ARBA00022475"/>
    </source>
</evidence>
<keyword evidence="11" id="KW-1185">Reference proteome</keyword>
<reference evidence="10" key="2">
    <citation type="submission" date="2020-09" db="EMBL/GenBank/DDBJ databases">
        <authorList>
            <person name="Sun Q."/>
            <person name="Zhou Y."/>
        </authorList>
    </citation>
    <scope>NUCLEOTIDE SEQUENCE</scope>
    <source>
        <strain evidence="10">CGMCC 1.15758</strain>
    </source>
</reference>
<proteinExistence type="predicted"/>
<evidence type="ECO:0000256" key="6">
    <source>
        <dbReference type="ARBA" id="ARBA00022970"/>
    </source>
</evidence>
<evidence type="ECO:0000313" key="10">
    <source>
        <dbReference type="EMBL" id="GGF97334.1"/>
    </source>
</evidence>
<dbReference type="PRINTS" id="PR00166">
    <property type="entry name" value="AROAAPRMEASE"/>
</dbReference>
<dbReference type="Pfam" id="PF03222">
    <property type="entry name" value="Trp_Tyr_perm"/>
    <property type="match status" value="1"/>
</dbReference>
<dbReference type="PANTHER" id="PTHR46997:SF2">
    <property type="entry name" value="TYROSINE-SPECIFIC TRANSPORT SYSTEM"/>
    <property type="match status" value="1"/>
</dbReference>
<keyword evidence="2" id="KW-0813">Transport</keyword>
<dbReference type="GO" id="GO:0015173">
    <property type="term" value="F:aromatic amino acid transmembrane transporter activity"/>
    <property type="evidence" value="ECO:0007669"/>
    <property type="project" value="InterPro"/>
</dbReference>
<name>A0A8J3E980_9GAMM</name>
<feature type="transmembrane region" description="Helical" evidence="9">
    <location>
        <begin position="45"/>
        <end position="65"/>
    </location>
</feature>
<feature type="transmembrane region" description="Helical" evidence="9">
    <location>
        <begin position="223"/>
        <end position="249"/>
    </location>
</feature>
<feature type="transmembrane region" description="Helical" evidence="9">
    <location>
        <begin position="316"/>
        <end position="336"/>
    </location>
</feature>
<dbReference type="EMBL" id="BMJS01000012">
    <property type="protein sequence ID" value="GGF97334.1"/>
    <property type="molecule type" value="Genomic_DNA"/>
</dbReference>
<feature type="transmembrane region" description="Helical" evidence="9">
    <location>
        <begin position="16"/>
        <end position="39"/>
    </location>
</feature>
<keyword evidence="6" id="KW-0029">Amino-acid transport</keyword>
<evidence type="ECO:0000256" key="8">
    <source>
        <dbReference type="ARBA" id="ARBA00023136"/>
    </source>
</evidence>
<dbReference type="InterPro" id="IPR013059">
    <property type="entry name" value="Trp_tyr_transpt"/>
</dbReference>
<dbReference type="GO" id="GO:0003333">
    <property type="term" value="P:amino acid transmembrane transport"/>
    <property type="evidence" value="ECO:0007669"/>
    <property type="project" value="InterPro"/>
</dbReference>
<dbReference type="GO" id="GO:0005886">
    <property type="term" value="C:plasma membrane"/>
    <property type="evidence" value="ECO:0007669"/>
    <property type="project" value="UniProtKB-SubCell"/>
</dbReference>
<evidence type="ECO:0000256" key="5">
    <source>
        <dbReference type="ARBA" id="ARBA00022692"/>
    </source>
</evidence>
<sequence>MLENHTPHTVSRMKKLGGILLIAGTSIGAGMLGIPYAVAAVGFKSALILLFINWIIMLATALLIVEVNVRQPLTADLNTMAFATLGRFGQVVNWLAYLLLLYALTTAYIAMGGGLLDQYVLGVSNSGGYGALLFTVILGAVIYFGTSAVDHLNKLFFTLKALCFVGIIVVVVPYVQTSLLSTQSMGFGYAWYAFPILITSFGFHIVIPTIRNYFKNDHELKRIVVIGASVPFVVYVVWVIVTLGVVPVLGEYGFKYLMTHGVDLGKAYHHLLNVHAASGFIVGFSNIAVTTSFLGVTLALFHFNQDAYRLKKSIKAKLLNFVITYVPPLIFAVFFVNGFLAALGYASIFVCILLIILPACMAWSLRNSEGRNTLLSKAYLSLLILLGAFIIVLQILSSLGLLAVLA</sequence>
<evidence type="ECO:0000256" key="9">
    <source>
        <dbReference type="SAM" id="Phobius"/>
    </source>
</evidence>
<protein>
    <submittedName>
        <fullName evidence="10">Amino acid transporter</fullName>
    </submittedName>
</protein>
<evidence type="ECO:0000256" key="4">
    <source>
        <dbReference type="ARBA" id="ARBA00022519"/>
    </source>
</evidence>
<feature type="transmembrane region" description="Helical" evidence="9">
    <location>
        <begin position="128"/>
        <end position="145"/>
    </location>
</feature>
<feature type="transmembrane region" description="Helical" evidence="9">
    <location>
        <begin position="280"/>
        <end position="304"/>
    </location>
</feature>
<evidence type="ECO:0000256" key="2">
    <source>
        <dbReference type="ARBA" id="ARBA00022448"/>
    </source>
</evidence>
<gene>
    <name evidence="10" type="ORF">GCM10010995_13160</name>
</gene>
<comment type="caution">
    <text evidence="10">The sequence shown here is derived from an EMBL/GenBank/DDBJ whole genome shotgun (WGS) entry which is preliminary data.</text>
</comment>
<feature type="transmembrane region" description="Helical" evidence="9">
    <location>
        <begin position="157"/>
        <end position="177"/>
    </location>
</feature>
<dbReference type="OrthoDB" id="18749at2"/>
<keyword evidence="4" id="KW-0997">Cell inner membrane</keyword>